<dbReference type="AlphaFoldDB" id="A0A4W5LSV4"/>
<feature type="compositionally biased region" description="Polar residues" evidence="1">
    <location>
        <begin position="247"/>
        <end position="260"/>
    </location>
</feature>
<sequence>MNTRGRSRSRCDKLFIPSRCATVQKRLITTGLSMCLSPGFIDFIVVPTFTVLTDMTEKIVIPLINEASLSLAGFRRSSLNSISCEDAKRGSVKSTGSESSATGHYSLLAVDLMNFKALWNEEVYQNRERWKTQATKETQEKARREAEEERVLQEDTMEPQEREIEAELGDTESQEGEEEEEEVEGVGEEESEVPEELNLHQDRRKEKTGDRDAVRTGEKDTVRTGEKDGVRTGEKDGVRTGEKDGVRTQTGSAADTSPPLQNAIDLD</sequence>
<dbReference type="GO" id="GO:0007165">
    <property type="term" value="P:signal transduction"/>
    <property type="evidence" value="ECO:0007669"/>
    <property type="project" value="InterPro"/>
</dbReference>
<evidence type="ECO:0000256" key="1">
    <source>
        <dbReference type="SAM" id="MobiDB-lite"/>
    </source>
</evidence>
<feature type="compositionally biased region" description="Basic and acidic residues" evidence="1">
    <location>
        <begin position="137"/>
        <end position="165"/>
    </location>
</feature>
<reference evidence="3" key="1">
    <citation type="submission" date="2018-06" db="EMBL/GenBank/DDBJ databases">
        <title>Genome assembly of Danube salmon.</title>
        <authorList>
            <person name="Macqueen D.J."/>
            <person name="Gundappa M.K."/>
        </authorList>
    </citation>
    <scope>NUCLEOTIDE SEQUENCE [LARGE SCALE GENOMIC DNA]</scope>
</reference>
<dbReference type="InterPro" id="IPR036971">
    <property type="entry name" value="PDEase_catalytic_dom_sf"/>
</dbReference>
<feature type="compositionally biased region" description="Basic and acidic residues" evidence="1">
    <location>
        <begin position="197"/>
        <end position="246"/>
    </location>
</feature>
<dbReference type="GeneTree" id="ENSGT00940000155331"/>
<evidence type="ECO:0008006" key="4">
    <source>
        <dbReference type="Google" id="ProtNLM"/>
    </source>
</evidence>
<dbReference type="STRING" id="62062.ENSHHUP00000029331"/>
<feature type="region of interest" description="Disordered" evidence="1">
    <location>
        <begin position="131"/>
        <end position="267"/>
    </location>
</feature>
<dbReference type="Gene3D" id="1.10.1300.10">
    <property type="entry name" value="3'5'-cyclic nucleotide phosphodiesterase, catalytic domain"/>
    <property type="match status" value="1"/>
</dbReference>
<dbReference type="Proteomes" id="UP000314982">
    <property type="component" value="Unassembled WGS sequence"/>
</dbReference>
<dbReference type="GO" id="GO:0004114">
    <property type="term" value="F:3',5'-cyclic-nucleotide phosphodiesterase activity"/>
    <property type="evidence" value="ECO:0007669"/>
    <property type="project" value="InterPro"/>
</dbReference>
<proteinExistence type="predicted"/>
<name>A0A4W5LSV4_9TELE</name>
<evidence type="ECO:0000313" key="2">
    <source>
        <dbReference type="Ensembl" id="ENSHHUP00000029331.1"/>
    </source>
</evidence>
<reference evidence="2" key="2">
    <citation type="submission" date="2025-08" db="UniProtKB">
        <authorList>
            <consortium name="Ensembl"/>
        </authorList>
    </citation>
    <scope>IDENTIFICATION</scope>
</reference>
<evidence type="ECO:0000313" key="3">
    <source>
        <dbReference type="Proteomes" id="UP000314982"/>
    </source>
</evidence>
<feature type="compositionally biased region" description="Acidic residues" evidence="1">
    <location>
        <begin position="166"/>
        <end position="195"/>
    </location>
</feature>
<dbReference type="Ensembl" id="ENSHHUT00000030553.1">
    <property type="protein sequence ID" value="ENSHHUP00000029331.1"/>
    <property type="gene ID" value="ENSHHUG00000018715.1"/>
</dbReference>
<reference evidence="2" key="3">
    <citation type="submission" date="2025-09" db="UniProtKB">
        <authorList>
            <consortium name="Ensembl"/>
        </authorList>
    </citation>
    <scope>IDENTIFICATION</scope>
</reference>
<accession>A0A4W5LSV4</accession>
<organism evidence="2 3">
    <name type="scientific">Hucho hucho</name>
    <name type="common">huchen</name>
    <dbReference type="NCBI Taxonomy" id="62062"/>
    <lineage>
        <taxon>Eukaryota</taxon>
        <taxon>Metazoa</taxon>
        <taxon>Chordata</taxon>
        <taxon>Craniata</taxon>
        <taxon>Vertebrata</taxon>
        <taxon>Euteleostomi</taxon>
        <taxon>Actinopterygii</taxon>
        <taxon>Neopterygii</taxon>
        <taxon>Teleostei</taxon>
        <taxon>Protacanthopterygii</taxon>
        <taxon>Salmoniformes</taxon>
        <taxon>Salmonidae</taxon>
        <taxon>Salmoninae</taxon>
        <taxon>Hucho</taxon>
    </lineage>
</organism>
<protein>
    <recommendedName>
        <fullName evidence="4">PDEase domain-containing protein</fullName>
    </recommendedName>
</protein>
<keyword evidence="3" id="KW-1185">Reference proteome</keyword>